<keyword evidence="2" id="KW-1185">Reference proteome</keyword>
<reference evidence="2" key="1">
    <citation type="journal article" date="2013" name="Nature">
        <title>Draft genome of the wheat A-genome progenitor Triticum urartu.</title>
        <authorList>
            <person name="Ling H.Q."/>
            <person name="Zhao S."/>
            <person name="Liu D."/>
            <person name="Wang J."/>
            <person name="Sun H."/>
            <person name="Zhang C."/>
            <person name="Fan H."/>
            <person name="Li D."/>
            <person name="Dong L."/>
            <person name="Tao Y."/>
            <person name="Gao C."/>
            <person name="Wu H."/>
            <person name="Li Y."/>
            <person name="Cui Y."/>
            <person name="Guo X."/>
            <person name="Zheng S."/>
            <person name="Wang B."/>
            <person name="Yu K."/>
            <person name="Liang Q."/>
            <person name="Yang W."/>
            <person name="Lou X."/>
            <person name="Chen J."/>
            <person name="Feng M."/>
            <person name="Jian J."/>
            <person name="Zhang X."/>
            <person name="Luo G."/>
            <person name="Jiang Y."/>
            <person name="Liu J."/>
            <person name="Wang Z."/>
            <person name="Sha Y."/>
            <person name="Zhang B."/>
            <person name="Wu H."/>
            <person name="Tang D."/>
            <person name="Shen Q."/>
            <person name="Xue P."/>
            <person name="Zou S."/>
            <person name="Wang X."/>
            <person name="Liu X."/>
            <person name="Wang F."/>
            <person name="Yang Y."/>
            <person name="An X."/>
            <person name="Dong Z."/>
            <person name="Zhang K."/>
            <person name="Zhang X."/>
            <person name="Luo M.C."/>
            <person name="Dvorak J."/>
            <person name="Tong Y."/>
            <person name="Wang J."/>
            <person name="Yang H."/>
            <person name="Li Z."/>
            <person name="Wang D."/>
            <person name="Zhang A."/>
            <person name="Wang J."/>
        </authorList>
    </citation>
    <scope>NUCLEOTIDE SEQUENCE</scope>
    <source>
        <strain evidence="2">cv. G1812</strain>
    </source>
</reference>
<evidence type="ECO:0000313" key="2">
    <source>
        <dbReference type="Proteomes" id="UP000015106"/>
    </source>
</evidence>
<dbReference type="Gramene" id="TuG1812G0300000713.01.T01">
    <property type="protein sequence ID" value="TuG1812G0300000713.01.T01"/>
    <property type="gene ID" value="TuG1812G0300000713.01"/>
</dbReference>
<sequence>MRTVMNHANNRRRRFNRLRGCLESAQDLDVFTNQNVLFTMALIPVQQRRMARASLSWVLWSISKECGLGILISLQH</sequence>
<dbReference type="EnsemblPlants" id="TuG1812G0300000713.01.T01">
    <property type="protein sequence ID" value="TuG1812G0300000713.01.T01"/>
    <property type="gene ID" value="TuG1812G0300000713.01"/>
</dbReference>
<reference evidence="1" key="3">
    <citation type="submission" date="2022-06" db="UniProtKB">
        <authorList>
            <consortium name="EnsemblPlants"/>
        </authorList>
    </citation>
    <scope>IDENTIFICATION</scope>
</reference>
<evidence type="ECO:0000313" key="1">
    <source>
        <dbReference type="EnsemblPlants" id="TuG1812G0300000713.01.T01"/>
    </source>
</evidence>
<proteinExistence type="predicted"/>
<accession>A0A8R7PNT3</accession>
<name>A0A8R7PNT3_TRIUA</name>
<reference evidence="1" key="2">
    <citation type="submission" date="2018-03" db="EMBL/GenBank/DDBJ databases">
        <title>The Triticum urartu genome reveals the dynamic nature of wheat genome evolution.</title>
        <authorList>
            <person name="Ling H."/>
            <person name="Ma B."/>
            <person name="Shi X."/>
            <person name="Liu H."/>
            <person name="Dong L."/>
            <person name="Sun H."/>
            <person name="Cao Y."/>
            <person name="Gao Q."/>
            <person name="Zheng S."/>
            <person name="Li Y."/>
            <person name="Yu Y."/>
            <person name="Du H."/>
            <person name="Qi M."/>
            <person name="Li Y."/>
            <person name="Yu H."/>
            <person name="Cui Y."/>
            <person name="Wang N."/>
            <person name="Chen C."/>
            <person name="Wu H."/>
            <person name="Zhao Y."/>
            <person name="Zhang J."/>
            <person name="Li Y."/>
            <person name="Zhou W."/>
            <person name="Zhang B."/>
            <person name="Hu W."/>
            <person name="Eijk M."/>
            <person name="Tang J."/>
            <person name="Witsenboer H."/>
            <person name="Zhao S."/>
            <person name="Li Z."/>
            <person name="Zhang A."/>
            <person name="Wang D."/>
            <person name="Liang C."/>
        </authorList>
    </citation>
    <scope>NUCLEOTIDE SEQUENCE [LARGE SCALE GENOMIC DNA]</scope>
    <source>
        <strain evidence="1">cv. G1812</strain>
    </source>
</reference>
<organism evidence="1 2">
    <name type="scientific">Triticum urartu</name>
    <name type="common">Red wild einkorn</name>
    <name type="synonym">Crithodium urartu</name>
    <dbReference type="NCBI Taxonomy" id="4572"/>
    <lineage>
        <taxon>Eukaryota</taxon>
        <taxon>Viridiplantae</taxon>
        <taxon>Streptophyta</taxon>
        <taxon>Embryophyta</taxon>
        <taxon>Tracheophyta</taxon>
        <taxon>Spermatophyta</taxon>
        <taxon>Magnoliopsida</taxon>
        <taxon>Liliopsida</taxon>
        <taxon>Poales</taxon>
        <taxon>Poaceae</taxon>
        <taxon>BOP clade</taxon>
        <taxon>Pooideae</taxon>
        <taxon>Triticodae</taxon>
        <taxon>Triticeae</taxon>
        <taxon>Triticinae</taxon>
        <taxon>Triticum</taxon>
    </lineage>
</organism>
<dbReference type="AlphaFoldDB" id="A0A8R7PNT3"/>
<dbReference type="Proteomes" id="UP000015106">
    <property type="component" value="Chromosome 3"/>
</dbReference>
<protein>
    <submittedName>
        <fullName evidence="1">Uncharacterized protein</fullName>
    </submittedName>
</protein>